<dbReference type="OrthoDB" id="7490805at2759"/>
<evidence type="ECO:0008006" key="4">
    <source>
        <dbReference type="Google" id="ProtNLM"/>
    </source>
</evidence>
<dbReference type="Proteomes" id="UP000299102">
    <property type="component" value="Unassembled WGS sequence"/>
</dbReference>
<keyword evidence="1" id="KW-0472">Membrane</keyword>
<reference evidence="2 3" key="1">
    <citation type="journal article" date="2019" name="Commun. Biol.">
        <title>The bagworm genome reveals a unique fibroin gene that provides high tensile strength.</title>
        <authorList>
            <person name="Kono N."/>
            <person name="Nakamura H."/>
            <person name="Ohtoshi R."/>
            <person name="Tomita M."/>
            <person name="Numata K."/>
            <person name="Arakawa K."/>
        </authorList>
    </citation>
    <scope>NUCLEOTIDE SEQUENCE [LARGE SCALE GENOMIC DNA]</scope>
</reference>
<organism evidence="2 3">
    <name type="scientific">Eumeta variegata</name>
    <name type="common">Bagworm moth</name>
    <name type="synonym">Eumeta japonica</name>
    <dbReference type="NCBI Taxonomy" id="151549"/>
    <lineage>
        <taxon>Eukaryota</taxon>
        <taxon>Metazoa</taxon>
        <taxon>Ecdysozoa</taxon>
        <taxon>Arthropoda</taxon>
        <taxon>Hexapoda</taxon>
        <taxon>Insecta</taxon>
        <taxon>Pterygota</taxon>
        <taxon>Neoptera</taxon>
        <taxon>Endopterygota</taxon>
        <taxon>Lepidoptera</taxon>
        <taxon>Glossata</taxon>
        <taxon>Ditrysia</taxon>
        <taxon>Tineoidea</taxon>
        <taxon>Psychidae</taxon>
        <taxon>Oiketicinae</taxon>
        <taxon>Eumeta</taxon>
    </lineage>
</organism>
<gene>
    <name evidence="2" type="ORF">EVAR_60021_1</name>
</gene>
<keyword evidence="1" id="KW-0812">Transmembrane</keyword>
<protein>
    <recommendedName>
        <fullName evidence="4">Gustatory receptor</fullName>
    </recommendedName>
</protein>
<sequence>MVIIFCVTCERFYSRLADIKSKCTVALDVSPEECVSRKTIKNVLRLCDSRFSKMRVCGSFTADAGLPLQLVALITMYCIVLLQLAFL</sequence>
<accession>A0A4C1ZHN3</accession>
<keyword evidence="3" id="KW-1185">Reference proteome</keyword>
<evidence type="ECO:0000313" key="3">
    <source>
        <dbReference type="Proteomes" id="UP000299102"/>
    </source>
</evidence>
<dbReference type="AlphaFoldDB" id="A0A4C1ZHN3"/>
<dbReference type="EMBL" id="BGZK01001900">
    <property type="protein sequence ID" value="GBP88016.1"/>
    <property type="molecule type" value="Genomic_DNA"/>
</dbReference>
<evidence type="ECO:0000256" key="1">
    <source>
        <dbReference type="SAM" id="Phobius"/>
    </source>
</evidence>
<comment type="caution">
    <text evidence="2">The sequence shown here is derived from an EMBL/GenBank/DDBJ whole genome shotgun (WGS) entry which is preliminary data.</text>
</comment>
<name>A0A4C1ZHN3_EUMVA</name>
<feature type="transmembrane region" description="Helical" evidence="1">
    <location>
        <begin position="68"/>
        <end position="86"/>
    </location>
</feature>
<proteinExistence type="predicted"/>
<keyword evidence="1" id="KW-1133">Transmembrane helix</keyword>
<evidence type="ECO:0000313" key="2">
    <source>
        <dbReference type="EMBL" id="GBP88016.1"/>
    </source>
</evidence>